<dbReference type="KEGG" id="pco:PHACADRAFT_261908"/>
<feature type="region of interest" description="Disordered" evidence="1">
    <location>
        <begin position="171"/>
        <end position="193"/>
    </location>
</feature>
<dbReference type="Proteomes" id="UP000008370">
    <property type="component" value="Unassembled WGS sequence"/>
</dbReference>
<dbReference type="AlphaFoldDB" id="K5UPE7"/>
<accession>K5UPE7</accession>
<feature type="compositionally biased region" description="Low complexity" evidence="1">
    <location>
        <begin position="13"/>
        <end position="27"/>
    </location>
</feature>
<dbReference type="Gene3D" id="3.10.20.90">
    <property type="entry name" value="Phosphatidylinositol 3-kinase Catalytic Subunit, Chain A, domain 1"/>
    <property type="match status" value="1"/>
</dbReference>
<feature type="compositionally biased region" description="Low complexity" evidence="1">
    <location>
        <begin position="171"/>
        <end position="181"/>
    </location>
</feature>
<feature type="compositionally biased region" description="Acidic residues" evidence="1">
    <location>
        <begin position="35"/>
        <end position="48"/>
    </location>
</feature>
<organism evidence="2 3">
    <name type="scientific">Phanerochaete carnosa (strain HHB-10118-sp)</name>
    <name type="common">White-rot fungus</name>
    <name type="synonym">Peniophora carnosa</name>
    <dbReference type="NCBI Taxonomy" id="650164"/>
    <lineage>
        <taxon>Eukaryota</taxon>
        <taxon>Fungi</taxon>
        <taxon>Dikarya</taxon>
        <taxon>Basidiomycota</taxon>
        <taxon>Agaricomycotina</taxon>
        <taxon>Agaricomycetes</taxon>
        <taxon>Polyporales</taxon>
        <taxon>Phanerochaetaceae</taxon>
        <taxon>Phanerochaete</taxon>
    </lineage>
</organism>
<name>K5UPE7_PHACS</name>
<feature type="compositionally biased region" description="Basic and acidic residues" evidence="1">
    <location>
        <begin position="358"/>
        <end position="373"/>
    </location>
</feature>
<feature type="region of interest" description="Disordered" evidence="1">
    <location>
        <begin position="1"/>
        <end position="75"/>
    </location>
</feature>
<feature type="compositionally biased region" description="Basic and acidic residues" evidence="1">
    <location>
        <begin position="49"/>
        <end position="62"/>
    </location>
</feature>
<dbReference type="EMBL" id="JH930476">
    <property type="protein sequence ID" value="EKM51651.1"/>
    <property type="molecule type" value="Genomic_DNA"/>
</dbReference>
<keyword evidence="3" id="KW-1185">Reference proteome</keyword>
<feature type="region of interest" description="Disordered" evidence="1">
    <location>
        <begin position="230"/>
        <end position="254"/>
    </location>
</feature>
<evidence type="ECO:0000256" key="1">
    <source>
        <dbReference type="SAM" id="MobiDB-lite"/>
    </source>
</evidence>
<feature type="compositionally biased region" description="Polar residues" evidence="1">
    <location>
        <begin position="590"/>
        <end position="613"/>
    </location>
</feature>
<dbReference type="InParanoid" id="K5UPE7"/>
<dbReference type="RefSeq" id="XP_007399459.1">
    <property type="nucleotide sequence ID" value="XM_007399397.1"/>
</dbReference>
<feature type="compositionally biased region" description="Basic and acidic residues" evidence="1">
    <location>
        <begin position="396"/>
        <end position="408"/>
    </location>
</feature>
<dbReference type="HOGENOM" id="CLU_351282_0_0_1"/>
<feature type="region of interest" description="Disordered" evidence="1">
    <location>
        <begin position="99"/>
        <end position="123"/>
    </location>
</feature>
<proteinExistence type="predicted"/>
<feature type="compositionally biased region" description="Basic and acidic residues" evidence="1">
    <location>
        <begin position="99"/>
        <end position="112"/>
    </location>
</feature>
<feature type="region of interest" description="Disordered" evidence="1">
    <location>
        <begin position="634"/>
        <end position="723"/>
    </location>
</feature>
<feature type="compositionally biased region" description="Gly residues" evidence="1">
    <location>
        <begin position="379"/>
        <end position="395"/>
    </location>
</feature>
<evidence type="ECO:0000313" key="2">
    <source>
        <dbReference type="EMBL" id="EKM51651.1"/>
    </source>
</evidence>
<feature type="compositionally biased region" description="Polar residues" evidence="1">
    <location>
        <begin position="674"/>
        <end position="683"/>
    </location>
</feature>
<dbReference type="OrthoDB" id="43122at2759"/>
<evidence type="ECO:0000313" key="3">
    <source>
        <dbReference type="Proteomes" id="UP000008370"/>
    </source>
</evidence>
<protein>
    <submittedName>
        <fullName evidence="2">Uncharacterized protein</fullName>
    </submittedName>
</protein>
<dbReference type="STRING" id="650164.K5UPE7"/>
<feature type="region of interest" description="Disordered" evidence="1">
    <location>
        <begin position="329"/>
        <end position="613"/>
    </location>
</feature>
<feature type="compositionally biased region" description="Acidic residues" evidence="1">
    <location>
        <begin position="424"/>
        <end position="435"/>
    </location>
</feature>
<feature type="region of interest" description="Disordered" evidence="1">
    <location>
        <begin position="272"/>
        <end position="291"/>
    </location>
</feature>
<reference evidence="2 3" key="1">
    <citation type="journal article" date="2012" name="BMC Genomics">
        <title>Comparative genomics of the white-rot fungi, Phanerochaete carnosa and P. chrysosporium, to elucidate the genetic basis of the distinct wood types they colonize.</title>
        <authorList>
            <person name="Suzuki H."/>
            <person name="MacDonald J."/>
            <person name="Syed K."/>
            <person name="Salamov A."/>
            <person name="Hori C."/>
            <person name="Aerts A."/>
            <person name="Henrissat B."/>
            <person name="Wiebenga A."/>
            <person name="vanKuyk P.A."/>
            <person name="Barry K."/>
            <person name="Lindquist E."/>
            <person name="LaButti K."/>
            <person name="Lapidus A."/>
            <person name="Lucas S."/>
            <person name="Coutinho P."/>
            <person name="Gong Y."/>
            <person name="Samejima M."/>
            <person name="Mahadevan R."/>
            <person name="Abou-Zaid M."/>
            <person name="de Vries R.P."/>
            <person name="Igarashi K."/>
            <person name="Yadav J.S."/>
            <person name="Grigoriev I.V."/>
            <person name="Master E.R."/>
        </authorList>
    </citation>
    <scope>NUCLEOTIDE SEQUENCE [LARGE SCALE GENOMIC DNA]</scope>
    <source>
        <strain evidence="2 3">HHB-10118-sp</strain>
    </source>
</reference>
<sequence>MIDSLPSGLAGHSYSMSPSGSSSVTDSDMLVQEPESYDSPDDNQESEPDVSRERASFSESDRSTPYMSEAGDVQTRASIISQSSFDAYPSTLIPFETFDTHIPRGVEDDHSSPEPSFPPTPQFTADTPAFLNLGYSSVFSQQSRTSIYEDLSATLEYDYSQAVSQFSSSASEQDAVSSSPSLGESAPCDFQPGSSVQTIRAYNLHDPPSHFRSSSCQDGTAQELSHMDTLPLSPTTIGANIDAPSRTSSGSSAYEDDADFLTVYSDSSDEEYLTAPLSRSPSPTAGLPPLEGSAAQCLQLPYAEEHELSESSGIDITERLSRLSIFSQSDTASSRYVSAPEYVDAAEEGSRGSRTQSHHGESSRHSESSDRHQGTSSSYGGGRAGGMGFGGGSGGGRRDRDGDDDRYRRPYPRSAAPDYATPETSEEEDSSDEDESGRPKLSRRQGRRASSSEGDDVPLAQQIPSALRAQRSIRMQVRDEAVQKRRAKSLRRPGSSGHSAPDPQPALPTQRVTPDHSAGVHVSRAPSTSRALPVLQEPPKPTGRPRTKTLPSQAGGSPFAVGDLTKKLLNVHTAPPLPHSPISPARSSHDQQGPQSPKQSTSRLPSQPDQYANLNPAAQDVSIALRLRNMRSFHRPRTTGGESEPPPPTPSAGAQLGRSNTGATRRPQPPDSQPAKSLPQNAAPSLERARSTRSQSRRPSVDRSARPSVDQDARTPMPPMPTVVKTPAWQQRVFVGTLQRFSQVEITATSTARDVLEILQSQAALEDSVANGWMMWEVCQDFGMGTLQMFTVTIVCSSSVS</sequence>
<gene>
    <name evidence="2" type="ORF">PHACADRAFT_261908</name>
</gene>
<dbReference type="GeneID" id="18918129"/>
<feature type="compositionally biased region" description="Basic and acidic residues" evidence="1">
    <location>
        <begin position="699"/>
        <end position="713"/>
    </location>
</feature>